<keyword evidence="2" id="KW-1185">Reference proteome</keyword>
<reference evidence="2" key="1">
    <citation type="submission" date="2016-10" db="EMBL/GenBank/DDBJ databases">
        <authorList>
            <person name="Jeantristanb JTB J.-T."/>
            <person name="Ricardo R."/>
        </authorList>
    </citation>
    <scope>NUCLEOTIDE SEQUENCE [LARGE SCALE GENOMIC DNA]</scope>
</reference>
<dbReference type="AlphaFoldDB" id="A0A2X0L0W7"/>
<evidence type="ECO:0000313" key="2">
    <source>
        <dbReference type="Proteomes" id="UP000249723"/>
    </source>
</evidence>
<proteinExistence type="predicted"/>
<protein>
    <submittedName>
        <fullName evidence="1">BZ3500_MvSof-1268-A1-R1_Chr5-2g07771 protein</fullName>
    </submittedName>
</protein>
<sequence>MAPRAGNAWGTGGWLKPVVRPLEIWGLIREYTQLVYDNDSKPVRDASDAYFELREQIISSLVIVLSNERNSDYTTPLKRGEFSNPSLARVASHLYARPPIPRDHSPTSSARAQIERYFQRAEYCSACQWVQTEVLPRRHYVVWPVLLSSLNFSEPETLSDRLHQRLLHADRFDHLACSCACVQHNQYSRHEQPLRELRLAVSGQMEKLVWSLRSEVRHILGGDHFATDAIVGYKEEAPRHPFDAMRGHLAYPAGNRTTNGLVTTLFYELEPNSCGLFYDSEALTGLPSKVSTMPLDASFDEGKGVWKMQLDRFRLVPGASNR</sequence>
<dbReference type="Proteomes" id="UP000249723">
    <property type="component" value="Unassembled WGS sequence"/>
</dbReference>
<evidence type="ECO:0000313" key="1">
    <source>
        <dbReference type="EMBL" id="SCZ92301.1"/>
    </source>
</evidence>
<name>A0A2X0L0W7_9BASI</name>
<dbReference type="EMBL" id="FMWP01000018">
    <property type="protein sequence ID" value="SCZ92301.1"/>
    <property type="molecule type" value="Genomic_DNA"/>
</dbReference>
<gene>
    <name evidence="1" type="ORF">BZ3500_MVSOF-1268-A1-R1_CHR5-2G07771</name>
</gene>
<accession>A0A2X0L0W7</accession>
<organism evidence="1 2">
    <name type="scientific">Microbotryum saponariae</name>
    <dbReference type="NCBI Taxonomy" id="289078"/>
    <lineage>
        <taxon>Eukaryota</taxon>
        <taxon>Fungi</taxon>
        <taxon>Dikarya</taxon>
        <taxon>Basidiomycota</taxon>
        <taxon>Pucciniomycotina</taxon>
        <taxon>Microbotryomycetes</taxon>
        <taxon>Microbotryales</taxon>
        <taxon>Microbotryaceae</taxon>
        <taxon>Microbotryum</taxon>
    </lineage>
</organism>